<dbReference type="Gene3D" id="3.30.420.10">
    <property type="entry name" value="Ribonuclease H-like superfamily/Ribonuclease H"/>
    <property type="match status" value="1"/>
</dbReference>
<evidence type="ECO:0000259" key="15">
    <source>
        <dbReference type="PROSITE" id="PS51873"/>
    </source>
</evidence>
<dbReference type="InterPro" id="IPR002156">
    <property type="entry name" value="RNaseH_domain"/>
</dbReference>
<dbReference type="GO" id="GO:0016567">
    <property type="term" value="P:protein ubiquitination"/>
    <property type="evidence" value="ECO:0007669"/>
    <property type="project" value="InterPro"/>
</dbReference>
<dbReference type="GO" id="GO:0008270">
    <property type="term" value="F:zinc ion binding"/>
    <property type="evidence" value="ECO:0007669"/>
    <property type="project" value="UniProtKB-KW"/>
</dbReference>
<evidence type="ECO:0000256" key="2">
    <source>
        <dbReference type="ARBA" id="ARBA00001947"/>
    </source>
</evidence>
<evidence type="ECO:0000256" key="6">
    <source>
        <dbReference type="ARBA" id="ARBA00022679"/>
    </source>
</evidence>
<dbReference type="FunFam" id="1.20.120.1750:FF:000019">
    <property type="entry name" value="RBR-type E3 ubiquitin transferase"/>
    <property type="match status" value="1"/>
</dbReference>
<comment type="cofactor">
    <cofactor evidence="2">
        <name>Zn(2+)</name>
        <dbReference type="ChEBI" id="CHEBI:29105"/>
    </cofactor>
</comment>
<evidence type="ECO:0000256" key="7">
    <source>
        <dbReference type="ARBA" id="ARBA00022723"/>
    </source>
</evidence>
<dbReference type="InterPro" id="IPR002867">
    <property type="entry name" value="IBR_dom"/>
</dbReference>
<evidence type="ECO:0000256" key="4">
    <source>
        <dbReference type="ARBA" id="ARBA00005884"/>
    </source>
</evidence>
<reference evidence="16" key="1">
    <citation type="submission" date="2010-04" db="EMBL/GenBank/DDBJ databases">
        <authorList>
            <person name="Reid K.E."/>
            <person name="Liao N."/>
            <person name="Chan S."/>
            <person name="Docking R."/>
            <person name="Taylor G."/>
            <person name="Moore R."/>
            <person name="Mayo M."/>
            <person name="Munro S."/>
            <person name="King J."/>
            <person name="Yanchuk A."/>
            <person name="Holt R."/>
            <person name="Jones S."/>
            <person name="Marra M."/>
            <person name="Ritland C.E."/>
            <person name="Ritland K."/>
            <person name="Bohlmann J."/>
        </authorList>
    </citation>
    <scope>NUCLEOTIDE SEQUENCE</scope>
    <source>
        <tissue evidence="16">Bud</tissue>
    </source>
</reference>
<dbReference type="GO" id="GO:0003676">
    <property type="term" value="F:nucleic acid binding"/>
    <property type="evidence" value="ECO:0007669"/>
    <property type="project" value="InterPro"/>
</dbReference>
<dbReference type="Pfam" id="PF01485">
    <property type="entry name" value="IBR"/>
    <property type="match status" value="2"/>
</dbReference>
<dbReference type="GO" id="GO:0061630">
    <property type="term" value="F:ubiquitin protein ligase activity"/>
    <property type="evidence" value="ECO:0007669"/>
    <property type="project" value="UniProtKB-EC"/>
</dbReference>
<name>D5A9Q5_PICSI</name>
<dbReference type="EC" id="2.3.2.31" evidence="5"/>
<feature type="compositionally biased region" description="Acidic residues" evidence="13">
    <location>
        <begin position="63"/>
        <end position="82"/>
    </location>
</feature>
<evidence type="ECO:0000256" key="5">
    <source>
        <dbReference type="ARBA" id="ARBA00012251"/>
    </source>
</evidence>
<evidence type="ECO:0000256" key="3">
    <source>
        <dbReference type="ARBA" id="ARBA00003976"/>
    </source>
</evidence>
<dbReference type="CDD" id="cd22582">
    <property type="entry name" value="BRcat_RBR_unk"/>
    <property type="match status" value="1"/>
</dbReference>
<dbReference type="InterPro" id="IPR013083">
    <property type="entry name" value="Znf_RING/FYVE/PHD"/>
</dbReference>
<feature type="region of interest" description="Disordered" evidence="13">
    <location>
        <begin position="20"/>
        <end position="82"/>
    </location>
</feature>
<comment type="catalytic activity">
    <reaction evidence="1">
        <text>[E2 ubiquitin-conjugating enzyme]-S-ubiquitinyl-L-cysteine + [acceptor protein]-L-lysine = [E2 ubiquitin-conjugating enzyme]-L-cysteine + [acceptor protein]-N(6)-ubiquitinyl-L-lysine.</text>
        <dbReference type="EC" id="2.3.2.31"/>
    </reaction>
</comment>
<dbReference type="InterPro" id="IPR017907">
    <property type="entry name" value="Znf_RING_CS"/>
</dbReference>
<feature type="compositionally biased region" description="Polar residues" evidence="13">
    <location>
        <begin position="20"/>
        <end position="54"/>
    </location>
</feature>
<evidence type="ECO:0000256" key="1">
    <source>
        <dbReference type="ARBA" id="ARBA00001798"/>
    </source>
</evidence>
<evidence type="ECO:0000313" key="16">
    <source>
        <dbReference type="EMBL" id="ADE76274.1"/>
    </source>
</evidence>
<organism evidence="16">
    <name type="scientific">Picea sitchensis</name>
    <name type="common">Sitka spruce</name>
    <name type="synonym">Pinus sitchensis</name>
    <dbReference type="NCBI Taxonomy" id="3332"/>
    <lineage>
        <taxon>Eukaryota</taxon>
        <taxon>Viridiplantae</taxon>
        <taxon>Streptophyta</taxon>
        <taxon>Embryophyta</taxon>
        <taxon>Tracheophyta</taxon>
        <taxon>Spermatophyta</taxon>
        <taxon>Pinopsida</taxon>
        <taxon>Pinidae</taxon>
        <taxon>Conifers I</taxon>
        <taxon>Pinales</taxon>
        <taxon>Pinaceae</taxon>
        <taxon>Picea</taxon>
    </lineage>
</organism>
<dbReference type="PROSITE" id="PS00518">
    <property type="entry name" value="ZF_RING_1"/>
    <property type="match status" value="1"/>
</dbReference>
<evidence type="ECO:0000259" key="14">
    <source>
        <dbReference type="PROSITE" id="PS50089"/>
    </source>
</evidence>
<dbReference type="PROSITE" id="PS50089">
    <property type="entry name" value="ZF_RING_2"/>
    <property type="match status" value="1"/>
</dbReference>
<dbReference type="GO" id="GO:0004523">
    <property type="term" value="F:RNA-DNA hybrid ribonuclease activity"/>
    <property type="evidence" value="ECO:0007669"/>
    <property type="project" value="InterPro"/>
</dbReference>
<dbReference type="PANTHER" id="PTHR11685">
    <property type="entry name" value="RBR FAMILY RING FINGER AND IBR DOMAIN-CONTAINING"/>
    <property type="match status" value="1"/>
</dbReference>
<dbReference type="InterPro" id="IPR044066">
    <property type="entry name" value="TRIAD_supradom"/>
</dbReference>
<keyword evidence="6" id="KW-0808">Transferase</keyword>
<dbReference type="AlphaFoldDB" id="D5A9Q5"/>
<dbReference type="FunFam" id="3.30.40.10:FF:000230">
    <property type="entry name" value="RBR-type E3 ubiquitin transferase"/>
    <property type="match status" value="1"/>
</dbReference>
<dbReference type="InterPro" id="IPR001841">
    <property type="entry name" value="Znf_RING"/>
</dbReference>
<keyword evidence="7" id="KW-0479">Metal-binding</keyword>
<evidence type="ECO:0000256" key="10">
    <source>
        <dbReference type="ARBA" id="ARBA00022786"/>
    </source>
</evidence>
<sequence>MDSEFLLALRFQEMLENEFSSAPKSEWQDAQQDFDETTSVTDDLSGQNSGSEQQEWSDKEEFGSCEEEEEEEDWRDAEEEEEYSDLSCCNFPDCRDSSDLSGSIARGSRLDSYYKMVFKGMSEIRSGESGLSSSGIGVVIQSPDGDNLMQVQKKLDFYVDRTVAEHLALMDGLLAALELKVPRIQAFTDSDLVYDQIARGQKLQNQLLIAMRQRILEHVRKLDNFVLTLIPKYDIRKAQFLAKEAIDMPRASSKRVDLRDASATENCLICCEEKAPWEMVTVKCFHKFCSHCMVRYVDSKLQTSQVPIRCPQIGCEHYMSVEECKAFLPDACFEALLKALAEANIPDSKRVYCPFPNCSAMFDKGQDTSARASSSSYPEDTTIRCVECPECHRLFCADCCVPWHSSMSCEDYQSLPADERNSDDVTLHRLAQNRQWRRCQECRRMIELTQGCFHMTCWCGHEFCYACGAEYRNKQQTCQCLYWDEHNIINHSAPNQASEWTLFSGLNDNYTDHEQSQLALIQRFLSQDFSLSTSLQAPSRPHPHEESVDSAIRDLHQVPLLGSFVSAISGTSYDPFPFD</sequence>
<comment type="function">
    <text evidence="3">Might act as an E3 ubiquitin-protein ligase, or as part of E3 complex, which accepts ubiquitin from specific E2 ubiquitin-conjugating enzymes and then transfers it to substrates.</text>
</comment>
<dbReference type="FunFam" id="3.30.420.10:FF:000076">
    <property type="entry name" value="RBR-type E3 ubiquitin transferase"/>
    <property type="match status" value="1"/>
</dbReference>
<protein>
    <recommendedName>
        <fullName evidence="5">RBR-type E3 ubiquitin transferase</fullName>
        <ecNumber evidence="5">2.3.2.31</ecNumber>
    </recommendedName>
</protein>
<keyword evidence="11" id="KW-0862">Zinc</keyword>
<evidence type="ECO:0000256" key="13">
    <source>
        <dbReference type="SAM" id="MobiDB-lite"/>
    </source>
</evidence>
<accession>D5A9Q5</accession>
<comment type="similarity">
    <text evidence="4">Belongs to the RBR family. Ariadne subfamily.</text>
</comment>
<dbReference type="InterPro" id="IPR036397">
    <property type="entry name" value="RNaseH_sf"/>
</dbReference>
<evidence type="ECO:0000256" key="11">
    <source>
        <dbReference type="ARBA" id="ARBA00022833"/>
    </source>
</evidence>
<dbReference type="CDD" id="cd22584">
    <property type="entry name" value="Rcat_RBR_unk"/>
    <property type="match status" value="1"/>
</dbReference>
<feature type="domain" description="RING-type" evidence="14">
    <location>
        <begin position="267"/>
        <end position="311"/>
    </location>
</feature>
<dbReference type="PROSITE" id="PS51873">
    <property type="entry name" value="TRIAD"/>
    <property type="match status" value="1"/>
</dbReference>
<evidence type="ECO:0000256" key="12">
    <source>
        <dbReference type="PROSITE-ProRule" id="PRU00175"/>
    </source>
</evidence>
<keyword evidence="10" id="KW-0833">Ubl conjugation pathway</keyword>
<proteinExistence type="evidence at transcript level"/>
<dbReference type="SUPFAM" id="SSF53098">
    <property type="entry name" value="Ribonuclease H-like"/>
    <property type="match status" value="1"/>
</dbReference>
<dbReference type="EMBL" id="BT122928">
    <property type="protein sequence ID" value="ADE76274.1"/>
    <property type="molecule type" value="mRNA"/>
</dbReference>
<dbReference type="SMART" id="SM00647">
    <property type="entry name" value="IBR"/>
    <property type="match status" value="2"/>
</dbReference>
<dbReference type="InterPro" id="IPR031127">
    <property type="entry name" value="E3_UB_ligase_RBR"/>
</dbReference>
<keyword evidence="9 12" id="KW-0863">Zinc-finger</keyword>
<dbReference type="Gene3D" id="1.20.120.1750">
    <property type="match status" value="1"/>
</dbReference>
<dbReference type="Gene3D" id="3.30.40.10">
    <property type="entry name" value="Zinc/RING finger domain, C3HC4 (zinc finger)"/>
    <property type="match status" value="1"/>
</dbReference>
<dbReference type="SUPFAM" id="SSF57850">
    <property type="entry name" value="RING/U-box"/>
    <property type="match status" value="2"/>
</dbReference>
<evidence type="ECO:0000256" key="9">
    <source>
        <dbReference type="ARBA" id="ARBA00022771"/>
    </source>
</evidence>
<keyword evidence="8" id="KW-0677">Repeat</keyword>
<evidence type="ECO:0000256" key="8">
    <source>
        <dbReference type="ARBA" id="ARBA00022737"/>
    </source>
</evidence>
<feature type="domain" description="RING-type" evidence="15">
    <location>
        <begin position="263"/>
        <end position="484"/>
    </location>
</feature>
<dbReference type="Pfam" id="PF13456">
    <property type="entry name" value="RVT_3"/>
    <property type="match status" value="1"/>
</dbReference>
<dbReference type="InterPro" id="IPR012337">
    <property type="entry name" value="RNaseH-like_sf"/>
</dbReference>